<comment type="function">
    <text evidence="5">Part of a binding-protein-dependent transport system for aliphatic sulfonates. Putative binding protein.</text>
</comment>
<dbReference type="GO" id="GO:0016020">
    <property type="term" value="C:membrane"/>
    <property type="evidence" value="ECO:0007669"/>
    <property type="project" value="InterPro"/>
</dbReference>
<protein>
    <recommendedName>
        <fullName evidence="6">Putative aliphatic sulfonates-binding protein</fullName>
    </recommendedName>
</protein>
<dbReference type="Gene3D" id="3.40.190.10">
    <property type="entry name" value="Periplasmic binding protein-like II"/>
    <property type="match status" value="2"/>
</dbReference>
<dbReference type="PANTHER" id="PTHR30024:SF21">
    <property type="entry name" value="ABC TRANSPORTER SUBSTRATE-BINDING PROTEIN"/>
    <property type="match status" value="1"/>
</dbReference>
<dbReference type="SMART" id="SM00062">
    <property type="entry name" value="PBPb"/>
    <property type="match status" value="1"/>
</dbReference>
<feature type="domain" description="Solute-binding protein family 3/N-terminal" evidence="8">
    <location>
        <begin position="31"/>
        <end position="244"/>
    </location>
</feature>
<comment type="subcellular location">
    <subcellularLocation>
        <location evidence="1">Periplasm</location>
    </subcellularLocation>
</comment>
<evidence type="ECO:0000256" key="2">
    <source>
        <dbReference type="ARBA" id="ARBA00010742"/>
    </source>
</evidence>
<evidence type="ECO:0000256" key="6">
    <source>
        <dbReference type="ARBA" id="ARBA00070228"/>
    </source>
</evidence>
<keyword evidence="4 7" id="KW-0732">Signal</keyword>
<feature type="chain" id="PRO_5036456313" description="Putative aliphatic sulfonates-binding protein" evidence="7">
    <location>
        <begin position="27"/>
        <end position="327"/>
    </location>
</feature>
<evidence type="ECO:0000313" key="10">
    <source>
        <dbReference type="Proteomes" id="UP000887320"/>
    </source>
</evidence>
<dbReference type="RefSeq" id="WP_411909886.1">
    <property type="nucleotide sequence ID" value="NZ_JAHWXT010000009.1"/>
</dbReference>
<proteinExistence type="inferred from homology"/>
<accession>A0A8X8GFN7</accession>
<evidence type="ECO:0000313" key="9">
    <source>
        <dbReference type="EMBL" id="MCF0266684.1"/>
    </source>
</evidence>
<dbReference type="Pfam" id="PF09084">
    <property type="entry name" value="NMT1"/>
    <property type="match status" value="1"/>
</dbReference>
<dbReference type="EMBL" id="JAHWXT010000009">
    <property type="protein sequence ID" value="MCF0266684.1"/>
    <property type="molecule type" value="Genomic_DNA"/>
</dbReference>
<evidence type="ECO:0000256" key="4">
    <source>
        <dbReference type="ARBA" id="ARBA00022729"/>
    </source>
</evidence>
<dbReference type="Proteomes" id="UP000887320">
    <property type="component" value="Unassembled WGS sequence"/>
</dbReference>
<evidence type="ECO:0000256" key="3">
    <source>
        <dbReference type="ARBA" id="ARBA00022448"/>
    </source>
</evidence>
<organism evidence="9 10">
    <name type="scientific">Acinetobacter guillouiae</name>
    <name type="common">Acinetobacter genomosp. 11</name>
    <dbReference type="NCBI Taxonomy" id="106649"/>
    <lineage>
        <taxon>Bacteria</taxon>
        <taxon>Pseudomonadati</taxon>
        <taxon>Pseudomonadota</taxon>
        <taxon>Gammaproteobacteria</taxon>
        <taxon>Moraxellales</taxon>
        <taxon>Moraxellaceae</taxon>
        <taxon>Acinetobacter</taxon>
    </lineage>
</organism>
<gene>
    <name evidence="9" type="ORF">KW868_19720</name>
</gene>
<keyword evidence="3" id="KW-0813">Transport</keyword>
<name>A0A8X8GFN7_ACIGI</name>
<evidence type="ECO:0000256" key="7">
    <source>
        <dbReference type="SAM" id="SignalP"/>
    </source>
</evidence>
<dbReference type="GO" id="GO:0042597">
    <property type="term" value="C:periplasmic space"/>
    <property type="evidence" value="ECO:0007669"/>
    <property type="project" value="UniProtKB-SubCell"/>
</dbReference>
<dbReference type="SUPFAM" id="SSF53850">
    <property type="entry name" value="Periplasmic binding protein-like II"/>
    <property type="match status" value="1"/>
</dbReference>
<evidence type="ECO:0000259" key="8">
    <source>
        <dbReference type="SMART" id="SM00062"/>
    </source>
</evidence>
<sequence length="327" mass="35863">MKVFSKKMTRLVSTLAISLTAMSSFAAIPTTLKLDYAYYAPTSLVVKEQKLLEKALPKTEVKWVFSQGSNRSLEYLNSGSIDFASTAGLAAVLSRANGSPIKTVYIHSQPEWTALVVTKNSAIKSLKDLKGKKIAATKGTDPFLFTLQALETVGLNKRDVQLVHLQHPDGKTALERGQVDAWAGLDPLMASAQLQSGAKLLYRNIAFNSYSVLSVKDQFSTQSPEAVEAVIKAYEQARRWAKANPDKLAELLAREAKLPLEVAKLQLSRTNLDQNIPTAKQLNALKKAGTILTEEELVRKGTNVNQVVDQLFDSKYAQKVIGKVAEK</sequence>
<feature type="signal peptide" evidence="7">
    <location>
        <begin position="1"/>
        <end position="26"/>
    </location>
</feature>
<dbReference type="InterPro" id="IPR010067">
    <property type="entry name" value="ABC_SsuA_sub-bd"/>
</dbReference>
<reference evidence="9" key="1">
    <citation type="submission" date="2021-07" db="EMBL/GenBank/DDBJ databases">
        <authorList>
            <person name="Fernandez M."/>
            <person name="Pereira P."/>
            <person name="Torres Tejerizo G.A."/>
            <person name="Gonzalez P."/>
            <person name="Agostini E."/>
        </authorList>
    </citation>
    <scope>NUCLEOTIDE SEQUENCE</scope>
    <source>
        <strain evidence="9">SFC 500-1A</strain>
    </source>
</reference>
<dbReference type="GO" id="GO:0042626">
    <property type="term" value="F:ATPase-coupled transmembrane transporter activity"/>
    <property type="evidence" value="ECO:0007669"/>
    <property type="project" value="InterPro"/>
</dbReference>
<dbReference type="InterPro" id="IPR001638">
    <property type="entry name" value="Solute-binding_3/MltF_N"/>
</dbReference>
<comment type="caution">
    <text evidence="9">The sequence shown here is derived from an EMBL/GenBank/DDBJ whole genome shotgun (WGS) entry which is preliminary data.</text>
</comment>
<dbReference type="PANTHER" id="PTHR30024">
    <property type="entry name" value="ALIPHATIC SULFONATES-BINDING PROTEIN-RELATED"/>
    <property type="match status" value="1"/>
</dbReference>
<dbReference type="NCBIfam" id="TIGR01728">
    <property type="entry name" value="SsuA_fam"/>
    <property type="match status" value="1"/>
</dbReference>
<evidence type="ECO:0000256" key="1">
    <source>
        <dbReference type="ARBA" id="ARBA00004418"/>
    </source>
</evidence>
<evidence type="ECO:0000256" key="5">
    <source>
        <dbReference type="ARBA" id="ARBA00055538"/>
    </source>
</evidence>
<comment type="similarity">
    <text evidence="2">Belongs to the bacterial solute-binding protein SsuA/TauA family.</text>
</comment>
<dbReference type="AlphaFoldDB" id="A0A8X8GFN7"/>
<dbReference type="InterPro" id="IPR015168">
    <property type="entry name" value="SsuA/THI5"/>
</dbReference>
<dbReference type="FunFam" id="3.40.190.10:FF:000050">
    <property type="entry name" value="Sulfonate ABC transporter substrate-binding protein"/>
    <property type="match status" value="1"/>
</dbReference>